<dbReference type="Pfam" id="PF07904">
    <property type="entry name" value="Eaf7"/>
    <property type="match status" value="1"/>
</dbReference>
<evidence type="ECO:0008006" key="9">
    <source>
        <dbReference type="Google" id="ProtNLM"/>
    </source>
</evidence>
<evidence type="ECO:0000256" key="3">
    <source>
        <dbReference type="ARBA" id="ARBA00022853"/>
    </source>
</evidence>
<feature type="compositionally biased region" description="Basic and acidic residues" evidence="7">
    <location>
        <begin position="244"/>
        <end position="265"/>
    </location>
</feature>
<dbReference type="InterPro" id="IPR012423">
    <property type="entry name" value="Eaf7/MRGBP"/>
</dbReference>
<organism evidence="8">
    <name type="scientific">Xenopus tropicalis</name>
    <name type="common">Western clawed frog</name>
    <name type="synonym">Silurana tropicalis</name>
    <dbReference type="NCBI Taxonomy" id="8364"/>
    <lineage>
        <taxon>Eukaryota</taxon>
        <taxon>Metazoa</taxon>
        <taxon>Chordata</taxon>
        <taxon>Craniata</taxon>
        <taxon>Vertebrata</taxon>
        <taxon>Euteleostomi</taxon>
        <taxon>Amphibia</taxon>
        <taxon>Batrachia</taxon>
        <taxon>Anura</taxon>
        <taxon>Pipoidea</taxon>
        <taxon>Pipidae</taxon>
        <taxon>Xenopodinae</taxon>
        <taxon>Xenopus</taxon>
        <taxon>Silurana</taxon>
    </lineage>
</organism>
<feature type="compositionally biased region" description="Basic and acidic residues" evidence="7">
    <location>
        <begin position="209"/>
        <end position="231"/>
    </location>
</feature>
<evidence type="ECO:0000256" key="1">
    <source>
        <dbReference type="ARBA" id="ARBA00004123"/>
    </source>
</evidence>
<dbReference type="Ensembl" id="ENSXETT00000124060">
    <property type="protein sequence ID" value="ENSXETP00000118407"/>
    <property type="gene ID" value="ENSXETG00000045516"/>
</dbReference>
<dbReference type="GO" id="GO:0006325">
    <property type="term" value="P:chromatin organization"/>
    <property type="evidence" value="ECO:0007669"/>
    <property type="project" value="UniProtKB-KW"/>
</dbReference>
<sequence>MRAVRLGNTRWRCSCVTSVVRCAVVWLSAVLLVSTRWRYCTRHSAAAGYRYERKRLLPNRRPLLCCYRYCATVQHPWCPLGVAVPRSFPPLAAEMGDLEAGETTVEKPEPPPAPPAEEPVLWSPEVEVCLFHAMLGHKPVGVNRHFHMICIRDKFSQNIGRQVSSRVIWEHLRSMYDMQALHESEILPFPNSEKNFILPEDLIQEVKEGKVTSEEELKEEVKEEVEIHGGSDEAFVNSGNSGKGLDKAPGKERTLSESSSKESGDKRKRSRLTEKVQNANSNPSSPNANKRRRT</sequence>
<dbReference type="PANTHER" id="PTHR13581:SF5">
    <property type="entry name" value="MRG_MORF4L-BINDING PROTEIN"/>
    <property type="match status" value="1"/>
</dbReference>
<comment type="subcellular location">
    <subcellularLocation>
        <location evidence="1">Nucleus</location>
    </subcellularLocation>
</comment>
<reference evidence="8" key="1">
    <citation type="journal article" date="2010" name="Science">
        <title>The genome of the Western clawed frog Xenopus tropicalis.</title>
        <authorList>
            <person name="Hellsten U."/>
            <person name="Harland R.M."/>
            <person name="Gilchrist M.J."/>
            <person name="Hendrix D."/>
            <person name="Jurka J."/>
            <person name="Kapitonov V."/>
            <person name="Ovcharenko I."/>
            <person name="Putnam N.H."/>
            <person name="Shu S."/>
            <person name="Taher L."/>
            <person name="Blitz I.L."/>
            <person name="Blumberg B."/>
            <person name="Dichmann D.S."/>
            <person name="Dubchak I."/>
            <person name="Amaya E."/>
            <person name="Detter J.C."/>
            <person name="Fletcher R."/>
            <person name="Gerhard D.S."/>
            <person name="Goodstein D."/>
            <person name="Graves T."/>
            <person name="Grigoriev I.V."/>
            <person name="Grimwood J."/>
            <person name="Kawashima T."/>
            <person name="Lindquist E."/>
            <person name="Lucas S.M."/>
            <person name="Mead P.E."/>
            <person name="Mitros T."/>
            <person name="Ogino H."/>
            <person name="Ohta Y."/>
            <person name="Poliakov A.V."/>
            <person name="Pollet N."/>
            <person name="Robert J."/>
            <person name="Salamov A."/>
            <person name="Sater A.K."/>
            <person name="Schmutz J."/>
            <person name="Terry A."/>
            <person name="Vize P.D."/>
            <person name="Warren W.C."/>
            <person name="Wells D."/>
            <person name="Wills A."/>
            <person name="Wilson R.K."/>
            <person name="Zimmerman L.B."/>
            <person name="Zorn A.M."/>
            <person name="Grainger R."/>
            <person name="Grammer T."/>
            <person name="Khokha M.K."/>
            <person name="Richardson P.M."/>
            <person name="Rokhsar D.S."/>
        </authorList>
    </citation>
    <scope>NUCLEOTIDE SEQUENCE [LARGE SCALE GENOMIC DNA]</scope>
    <source>
        <strain evidence="8">Nigerian</strain>
    </source>
</reference>
<evidence type="ECO:0000256" key="2">
    <source>
        <dbReference type="ARBA" id="ARBA00007117"/>
    </source>
</evidence>
<evidence type="ECO:0000256" key="6">
    <source>
        <dbReference type="ARBA" id="ARBA00023242"/>
    </source>
</evidence>
<evidence type="ECO:0000256" key="4">
    <source>
        <dbReference type="ARBA" id="ARBA00023015"/>
    </source>
</evidence>
<evidence type="ECO:0000313" key="8">
    <source>
        <dbReference type="Ensembl" id="ENSXETP00000118407"/>
    </source>
</evidence>
<dbReference type="GO" id="GO:0006355">
    <property type="term" value="P:regulation of DNA-templated transcription"/>
    <property type="evidence" value="ECO:0007669"/>
    <property type="project" value="InterPro"/>
</dbReference>
<keyword evidence="4" id="KW-0805">Transcription regulation</keyword>
<evidence type="ECO:0000256" key="5">
    <source>
        <dbReference type="ARBA" id="ARBA00023163"/>
    </source>
</evidence>
<dbReference type="FunCoup" id="A0A803KDE5">
    <property type="interactions" value="1618"/>
</dbReference>
<comment type="similarity">
    <text evidence="2">Belongs to the EAF7 family.</text>
</comment>
<accession>A0A803KDE5</accession>
<dbReference type="GeneTree" id="ENSGT00390000007823"/>
<feature type="region of interest" description="Disordered" evidence="7">
    <location>
        <begin position="209"/>
        <end position="294"/>
    </location>
</feature>
<reference evidence="8" key="2">
    <citation type="submission" date="2021-03" db="UniProtKB">
        <authorList>
            <consortium name="Ensembl"/>
        </authorList>
    </citation>
    <scope>IDENTIFICATION</scope>
</reference>
<dbReference type="InParanoid" id="A0A803KDE5"/>
<feature type="compositionally biased region" description="Low complexity" evidence="7">
    <location>
        <begin position="278"/>
        <end position="288"/>
    </location>
</feature>
<dbReference type="GO" id="GO:0005634">
    <property type="term" value="C:nucleus"/>
    <property type="evidence" value="ECO:0007669"/>
    <property type="project" value="UniProtKB-SubCell"/>
</dbReference>
<dbReference type="PANTHER" id="PTHR13581">
    <property type="entry name" value="MRG-BINDING PROTEIN"/>
    <property type="match status" value="1"/>
</dbReference>
<keyword evidence="6" id="KW-0539">Nucleus</keyword>
<keyword evidence="5" id="KW-0804">Transcription</keyword>
<keyword evidence="3" id="KW-0156">Chromatin regulator</keyword>
<evidence type="ECO:0000256" key="7">
    <source>
        <dbReference type="SAM" id="MobiDB-lite"/>
    </source>
</evidence>
<protein>
    <recommendedName>
        <fullName evidence="9">MRG domain binding protein</fullName>
    </recommendedName>
</protein>
<proteinExistence type="inferred from homology"/>
<dbReference type="GO" id="GO:0043189">
    <property type="term" value="C:H4/H2A histone acetyltransferase complex"/>
    <property type="evidence" value="ECO:0007669"/>
    <property type="project" value="InterPro"/>
</dbReference>
<dbReference type="AlphaFoldDB" id="A0A803KDE5"/>
<name>A0A803KDE5_XENTR</name>